<feature type="transmembrane region" description="Helical" evidence="1">
    <location>
        <begin position="20"/>
        <end position="41"/>
    </location>
</feature>
<dbReference type="AlphaFoldDB" id="A0A7J8LDG4"/>
<keyword evidence="1" id="KW-0812">Transmembrane</keyword>
<name>A0A7J8LDG4_9ROSI</name>
<gene>
    <name evidence="2" type="ORF">Golob_021406</name>
</gene>
<sequence>MRLSQQNRHSQSRLKSVVLLRLKGSLTLMCLLTALQAIFFLHCRSQEPPLPQETRWLF</sequence>
<dbReference type="Proteomes" id="UP000593572">
    <property type="component" value="Unassembled WGS sequence"/>
</dbReference>
<reference evidence="2 3" key="1">
    <citation type="journal article" date="2019" name="Genome Biol. Evol.">
        <title>Insights into the evolution of the New World diploid cottons (Gossypium, subgenus Houzingenia) based on genome sequencing.</title>
        <authorList>
            <person name="Grover C.E."/>
            <person name="Arick M.A. 2nd"/>
            <person name="Thrash A."/>
            <person name="Conover J.L."/>
            <person name="Sanders W.S."/>
            <person name="Peterson D.G."/>
            <person name="Frelichowski J.E."/>
            <person name="Scheffler J.A."/>
            <person name="Scheffler B.E."/>
            <person name="Wendel J.F."/>
        </authorList>
    </citation>
    <scope>NUCLEOTIDE SEQUENCE [LARGE SCALE GENOMIC DNA]</scope>
    <source>
        <strain evidence="2">157</strain>
        <tissue evidence="2">Leaf</tissue>
    </source>
</reference>
<evidence type="ECO:0000313" key="3">
    <source>
        <dbReference type="Proteomes" id="UP000593572"/>
    </source>
</evidence>
<keyword evidence="1" id="KW-0472">Membrane</keyword>
<organism evidence="2 3">
    <name type="scientific">Gossypium lobatum</name>
    <dbReference type="NCBI Taxonomy" id="34289"/>
    <lineage>
        <taxon>Eukaryota</taxon>
        <taxon>Viridiplantae</taxon>
        <taxon>Streptophyta</taxon>
        <taxon>Embryophyta</taxon>
        <taxon>Tracheophyta</taxon>
        <taxon>Spermatophyta</taxon>
        <taxon>Magnoliopsida</taxon>
        <taxon>eudicotyledons</taxon>
        <taxon>Gunneridae</taxon>
        <taxon>Pentapetalae</taxon>
        <taxon>rosids</taxon>
        <taxon>malvids</taxon>
        <taxon>Malvales</taxon>
        <taxon>Malvaceae</taxon>
        <taxon>Malvoideae</taxon>
        <taxon>Gossypium</taxon>
    </lineage>
</organism>
<evidence type="ECO:0000313" key="2">
    <source>
        <dbReference type="EMBL" id="MBA0550461.1"/>
    </source>
</evidence>
<accession>A0A7J8LDG4</accession>
<keyword evidence="3" id="KW-1185">Reference proteome</keyword>
<evidence type="ECO:0000256" key="1">
    <source>
        <dbReference type="SAM" id="Phobius"/>
    </source>
</evidence>
<proteinExistence type="predicted"/>
<dbReference type="EMBL" id="JABEZX010000002">
    <property type="protein sequence ID" value="MBA0550461.1"/>
    <property type="molecule type" value="Genomic_DNA"/>
</dbReference>
<comment type="caution">
    <text evidence="2">The sequence shown here is derived from an EMBL/GenBank/DDBJ whole genome shotgun (WGS) entry which is preliminary data.</text>
</comment>
<keyword evidence="1" id="KW-1133">Transmembrane helix</keyword>
<protein>
    <submittedName>
        <fullName evidence="2">Uncharacterized protein</fullName>
    </submittedName>
</protein>